<dbReference type="SMART" id="SM00642">
    <property type="entry name" value="Aamy"/>
    <property type="match status" value="1"/>
</dbReference>
<dbReference type="RefSeq" id="XP_062644332.1">
    <property type="nucleotide sequence ID" value="XM_062789410.1"/>
</dbReference>
<keyword evidence="6" id="KW-0326">Glycosidase</keyword>
<keyword evidence="9" id="KW-1185">Reference proteome</keyword>
<evidence type="ECO:0000313" key="8">
    <source>
        <dbReference type="EMBL" id="KAK4120561.1"/>
    </source>
</evidence>
<reference evidence="8" key="2">
    <citation type="submission" date="2023-05" db="EMBL/GenBank/DDBJ databases">
        <authorList>
            <consortium name="Lawrence Berkeley National Laboratory"/>
            <person name="Steindorff A."/>
            <person name="Hensen N."/>
            <person name="Bonometti L."/>
            <person name="Westerberg I."/>
            <person name="Brannstrom I.O."/>
            <person name="Guillou S."/>
            <person name="Cros-Aarteil S."/>
            <person name="Calhoun S."/>
            <person name="Haridas S."/>
            <person name="Kuo A."/>
            <person name="Mondo S."/>
            <person name="Pangilinan J."/>
            <person name="Riley R."/>
            <person name="Labutti K."/>
            <person name="Andreopoulos B."/>
            <person name="Lipzen A."/>
            <person name="Chen C."/>
            <person name="Yanf M."/>
            <person name="Daum C."/>
            <person name="Ng V."/>
            <person name="Clum A."/>
            <person name="Ohm R."/>
            <person name="Martin F."/>
            <person name="Silar P."/>
            <person name="Natvig D."/>
            <person name="Lalanne C."/>
            <person name="Gautier V."/>
            <person name="Ament-Velasquez S.L."/>
            <person name="Kruys A."/>
            <person name="Hutchinson M.I."/>
            <person name="Powell A.J."/>
            <person name="Barry K."/>
            <person name="Miller A.N."/>
            <person name="Grigoriev I.V."/>
            <person name="Debuchy R."/>
            <person name="Gladieux P."/>
            <person name="Thoren M.H."/>
            <person name="Johannesson H."/>
        </authorList>
    </citation>
    <scope>NUCLEOTIDE SEQUENCE</scope>
    <source>
        <strain evidence="8">CBS 731.68</strain>
    </source>
</reference>
<gene>
    <name evidence="8" type="ORF">N657DRAFT_579649</name>
</gene>
<dbReference type="NCBIfam" id="NF006969">
    <property type="entry name" value="PRK09441.1-2"/>
    <property type="match status" value="1"/>
</dbReference>
<keyword evidence="4 8" id="KW-0378">Hydrolase</keyword>
<dbReference type="PANTHER" id="PTHR43447">
    <property type="entry name" value="ALPHA-AMYLASE"/>
    <property type="match status" value="1"/>
</dbReference>
<dbReference type="GO" id="GO:0005975">
    <property type="term" value="P:carbohydrate metabolic process"/>
    <property type="evidence" value="ECO:0007669"/>
    <property type="project" value="InterPro"/>
</dbReference>
<sequence>MIPALAQLGVTKLWIPPACKAAEQSGNGYDLYDLWDLGEFEQKGGRGTKWGSKEELVRMGEVAERCGVRVLFDAVLNHKVGAEDCELVQARRVEEKDRRREVEGGTEGVLIEAWTRFEFPGREGRYSEMKWTREHFTGVDYDHLTKQRGLWRFEGKEWAEDVDEELGNYDFLMFADIDHKHPEVRADLFRWIEWLPQQMKLGGLRLDAVKHYSFSFLRDLVTHIQERVDPSWFMVGEYWREDSEYLAKFIEFMDHRISLFDVQLVSNISKVSRLEGRGDLTKVFDDSLTLWKPDHAVTPVAPFFIPLAYALILLRANSGLPCVFYADLFGSIGKYPEPGFTNFIPPPSGGTAIPKMMLARRLWAYGSQHDYFDDAHCVGFTRLGHPSQSDGHGLAVVMTNAWEHRSKTMFVGERHAGEIWTDLLRWCPGQVTIGADGWGVFPVGQRSVAVWVNTAATGREVVDSYVL</sequence>
<evidence type="ECO:0000313" key="9">
    <source>
        <dbReference type="Proteomes" id="UP001302602"/>
    </source>
</evidence>
<dbReference type="CDD" id="cd11318">
    <property type="entry name" value="AmyAc_bac_fung_AmyA"/>
    <property type="match status" value="1"/>
</dbReference>
<keyword evidence="3" id="KW-0479">Metal-binding</keyword>
<dbReference type="SUPFAM" id="SSF51011">
    <property type="entry name" value="Glycosyl hydrolase domain"/>
    <property type="match status" value="1"/>
</dbReference>
<proteinExistence type="inferred from homology"/>
<dbReference type="Proteomes" id="UP001302602">
    <property type="component" value="Unassembled WGS sequence"/>
</dbReference>
<organism evidence="8 9">
    <name type="scientific">Parathielavia appendiculata</name>
    <dbReference type="NCBI Taxonomy" id="2587402"/>
    <lineage>
        <taxon>Eukaryota</taxon>
        <taxon>Fungi</taxon>
        <taxon>Dikarya</taxon>
        <taxon>Ascomycota</taxon>
        <taxon>Pezizomycotina</taxon>
        <taxon>Sordariomycetes</taxon>
        <taxon>Sordariomycetidae</taxon>
        <taxon>Sordariales</taxon>
        <taxon>Chaetomiaceae</taxon>
        <taxon>Parathielavia</taxon>
    </lineage>
</organism>
<dbReference type="GO" id="GO:0005509">
    <property type="term" value="F:calcium ion binding"/>
    <property type="evidence" value="ECO:0007669"/>
    <property type="project" value="InterPro"/>
</dbReference>
<dbReference type="InterPro" id="IPR013776">
    <property type="entry name" value="A-amylase_thermo"/>
</dbReference>
<evidence type="ECO:0000256" key="4">
    <source>
        <dbReference type="ARBA" id="ARBA00022801"/>
    </source>
</evidence>
<dbReference type="Gene3D" id="2.60.40.1180">
    <property type="entry name" value="Golgi alpha-mannosidase II"/>
    <property type="match status" value="1"/>
</dbReference>
<protein>
    <submittedName>
        <fullName evidence="8">Glycoside hydrolase family 13 protein</fullName>
    </submittedName>
</protein>
<evidence type="ECO:0000256" key="5">
    <source>
        <dbReference type="ARBA" id="ARBA00023277"/>
    </source>
</evidence>
<evidence type="ECO:0000256" key="1">
    <source>
        <dbReference type="ARBA" id="ARBA00001913"/>
    </source>
</evidence>
<dbReference type="Pfam" id="PF00128">
    <property type="entry name" value="Alpha-amylase"/>
    <property type="match status" value="1"/>
</dbReference>
<evidence type="ECO:0000256" key="2">
    <source>
        <dbReference type="ARBA" id="ARBA00008061"/>
    </source>
</evidence>
<dbReference type="InterPro" id="IPR006047">
    <property type="entry name" value="GH13_cat_dom"/>
</dbReference>
<comment type="cofactor">
    <cofactor evidence="1">
        <name>Ca(2+)</name>
        <dbReference type="ChEBI" id="CHEBI:29108"/>
    </cofactor>
</comment>
<name>A0AAN6Z059_9PEZI</name>
<dbReference type="Gene3D" id="2.40.30.140">
    <property type="match status" value="1"/>
</dbReference>
<dbReference type="GeneID" id="87826180"/>
<dbReference type="AlphaFoldDB" id="A0AAN6Z059"/>
<dbReference type="InterPro" id="IPR013780">
    <property type="entry name" value="Glyco_hydro_b"/>
</dbReference>
<evidence type="ECO:0000256" key="3">
    <source>
        <dbReference type="ARBA" id="ARBA00022723"/>
    </source>
</evidence>
<dbReference type="SUPFAM" id="SSF51445">
    <property type="entry name" value="(Trans)glycosidases"/>
    <property type="match status" value="1"/>
</dbReference>
<keyword evidence="5" id="KW-0119">Carbohydrate metabolism</keyword>
<dbReference type="Gene3D" id="3.20.20.80">
    <property type="entry name" value="Glycosidases"/>
    <property type="match status" value="1"/>
</dbReference>
<comment type="similarity">
    <text evidence="2">Belongs to the glycosyl hydrolase 13 family.</text>
</comment>
<comment type="caution">
    <text evidence="8">The sequence shown here is derived from an EMBL/GenBank/DDBJ whole genome shotgun (WGS) entry which is preliminary data.</text>
</comment>
<feature type="domain" description="Glycosyl hydrolase family 13 catalytic" evidence="7">
    <location>
        <begin position="1"/>
        <end position="360"/>
    </location>
</feature>
<dbReference type="PIRSF" id="PIRSF001021">
    <property type="entry name" value="Alph-amls_thrmst"/>
    <property type="match status" value="1"/>
</dbReference>
<reference evidence="8" key="1">
    <citation type="journal article" date="2023" name="Mol. Phylogenet. Evol.">
        <title>Genome-scale phylogeny and comparative genomics of the fungal order Sordariales.</title>
        <authorList>
            <person name="Hensen N."/>
            <person name="Bonometti L."/>
            <person name="Westerberg I."/>
            <person name="Brannstrom I.O."/>
            <person name="Guillou S."/>
            <person name="Cros-Aarteil S."/>
            <person name="Calhoun S."/>
            <person name="Haridas S."/>
            <person name="Kuo A."/>
            <person name="Mondo S."/>
            <person name="Pangilinan J."/>
            <person name="Riley R."/>
            <person name="LaButti K."/>
            <person name="Andreopoulos B."/>
            <person name="Lipzen A."/>
            <person name="Chen C."/>
            <person name="Yan M."/>
            <person name="Daum C."/>
            <person name="Ng V."/>
            <person name="Clum A."/>
            <person name="Steindorff A."/>
            <person name="Ohm R.A."/>
            <person name="Martin F."/>
            <person name="Silar P."/>
            <person name="Natvig D.O."/>
            <person name="Lalanne C."/>
            <person name="Gautier V."/>
            <person name="Ament-Velasquez S.L."/>
            <person name="Kruys A."/>
            <person name="Hutchinson M.I."/>
            <person name="Powell A.J."/>
            <person name="Barry K."/>
            <person name="Miller A.N."/>
            <person name="Grigoriev I.V."/>
            <person name="Debuchy R."/>
            <person name="Gladieux P."/>
            <person name="Hiltunen Thoren M."/>
            <person name="Johannesson H."/>
        </authorList>
    </citation>
    <scope>NUCLEOTIDE SEQUENCE</scope>
    <source>
        <strain evidence="8">CBS 731.68</strain>
    </source>
</reference>
<evidence type="ECO:0000259" key="7">
    <source>
        <dbReference type="SMART" id="SM00642"/>
    </source>
</evidence>
<accession>A0AAN6Z059</accession>
<dbReference type="InterPro" id="IPR017853">
    <property type="entry name" value="GH"/>
</dbReference>
<dbReference type="GO" id="GO:0004553">
    <property type="term" value="F:hydrolase activity, hydrolyzing O-glycosyl compounds"/>
    <property type="evidence" value="ECO:0007669"/>
    <property type="project" value="InterPro"/>
</dbReference>
<dbReference type="EMBL" id="MU853238">
    <property type="protein sequence ID" value="KAK4120561.1"/>
    <property type="molecule type" value="Genomic_DNA"/>
</dbReference>
<evidence type="ECO:0000256" key="6">
    <source>
        <dbReference type="ARBA" id="ARBA00023295"/>
    </source>
</evidence>